<keyword evidence="5" id="KW-1278">Translocase</keyword>
<evidence type="ECO:0000256" key="7">
    <source>
        <dbReference type="ARBA" id="ARBA00023027"/>
    </source>
</evidence>
<keyword evidence="6" id="KW-1133">Transmembrane helix</keyword>
<dbReference type="Pfam" id="PF00420">
    <property type="entry name" value="Oxidored_q2"/>
    <property type="match status" value="1"/>
</dbReference>
<evidence type="ECO:0000256" key="6">
    <source>
        <dbReference type="ARBA" id="ARBA00022989"/>
    </source>
</evidence>
<dbReference type="Proteomes" id="UP000737018">
    <property type="component" value="Unassembled WGS sequence"/>
</dbReference>
<evidence type="ECO:0000256" key="3">
    <source>
        <dbReference type="ARBA" id="ARBA00022448"/>
    </source>
</evidence>
<evidence type="ECO:0000256" key="2">
    <source>
        <dbReference type="ARBA" id="ARBA00010519"/>
    </source>
</evidence>
<accession>A0A8J4R269</accession>
<protein>
    <recommendedName>
        <fullName evidence="11">NADH dehydrogenase subunit 4L</fullName>
    </recommendedName>
</protein>
<dbReference type="HAMAP" id="MF_01456">
    <property type="entry name" value="NDH1_NuoK"/>
    <property type="match status" value="1"/>
</dbReference>
<dbReference type="InterPro" id="IPR039428">
    <property type="entry name" value="NUOK/Mnh_C1-like"/>
</dbReference>
<dbReference type="NCBIfam" id="NF004323">
    <property type="entry name" value="PRK05715.1-5"/>
    <property type="match status" value="1"/>
</dbReference>
<dbReference type="PANTHER" id="PTHR11434:SF21">
    <property type="entry name" value="NADH DEHYDROGENASE SUBUNIT 4L-RELATED"/>
    <property type="match status" value="1"/>
</dbReference>
<keyword evidence="10" id="KW-1185">Reference proteome</keyword>
<keyword evidence="4" id="KW-0812">Transmembrane</keyword>
<dbReference type="GO" id="GO:0042773">
    <property type="term" value="P:ATP synthesis coupled electron transport"/>
    <property type="evidence" value="ECO:0007669"/>
    <property type="project" value="InterPro"/>
</dbReference>
<dbReference type="InterPro" id="IPR001133">
    <property type="entry name" value="NADH_UbQ_OxRdtase_chain4L/K"/>
</dbReference>
<reference evidence="9" key="1">
    <citation type="submission" date="2020-03" db="EMBL/GenBank/DDBJ databases">
        <title>Castanea mollissima Vanexum genome sequencing.</title>
        <authorList>
            <person name="Staton M."/>
        </authorList>
    </citation>
    <scope>NUCLEOTIDE SEQUENCE</scope>
    <source>
        <tissue evidence="9">Leaf</tissue>
    </source>
</reference>
<gene>
    <name evidence="9" type="ORF">CMV_017412</name>
</gene>
<evidence type="ECO:0000313" key="10">
    <source>
        <dbReference type="Proteomes" id="UP000737018"/>
    </source>
</evidence>
<evidence type="ECO:0000256" key="5">
    <source>
        <dbReference type="ARBA" id="ARBA00022967"/>
    </source>
</evidence>
<comment type="similarity">
    <text evidence="2">Belongs to the complex I subunit 4L family.</text>
</comment>
<comment type="subcellular location">
    <subcellularLocation>
        <location evidence="1">Membrane</location>
        <topology evidence="1">Multi-pass membrane protein</topology>
    </subcellularLocation>
</comment>
<comment type="caution">
    <text evidence="9">The sequence shown here is derived from an EMBL/GenBank/DDBJ whole genome shotgun (WGS) entry which is preliminary data.</text>
</comment>
<name>A0A8J4R269_9ROSI</name>
<keyword evidence="8" id="KW-0472">Membrane</keyword>
<evidence type="ECO:0000256" key="8">
    <source>
        <dbReference type="ARBA" id="ARBA00023136"/>
    </source>
</evidence>
<dbReference type="GO" id="GO:0016651">
    <property type="term" value="F:oxidoreductase activity, acting on NAD(P)H"/>
    <property type="evidence" value="ECO:0007669"/>
    <property type="project" value="InterPro"/>
</dbReference>
<evidence type="ECO:0000256" key="4">
    <source>
        <dbReference type="ARBA" id="ARBA00022692"/>
    </source>
</evidence>
<organism evidence="9 10">
    <name type="scientific">Castanea mollissima</name>
    <name type="common">Chinese chestnut</name>
    <dbReference type="NCBI Taxonomy" id="60419"/>
    <lineage>
        <taxon>Eukaryota</taxon>
        <taxon>Viridiplantae</taxon>
        <taxon>Streptophyta</taxon>
        <taxon>Embryophyta</taxon>
        <taxon>Tracheophyta</taxon>
        <taxon>Spermatophyta</taxon>
        <taxon>Magnoliopsida</taxon>
        <taxon>eudicotyledons</taxon>
        <taxon>Gunneridae</taxon>
        <taxon>Pentapetalae</taxon>
        <taxon>rosids</taxon>
        <taxon>fabids</taxon>
        <taxon>Fagales</taxon>
        <taxon>Fagaceae</taxon>
        <taxon>Castanea</taxon>
    </lineage>
</organism>
<dbReference type="PANTHER" id="PTHR11434">
    <property type="entry name" value="NADH-UBIQUINONE OXIDOREDUCTASE SUBUNIT ND4L"/>
    <property type="match status" value="1"/>
</dbReference>
<dbReference type="Gene3D" id="1.10.287.3510">
    <property type="match status" value="1"/>
</dbReference>
<evidence type="ECO:0000256" key="1">
    <source>
        <dbReference type="ARBA" id="ARBA00004141"/>
    </source>
</evidence>
<proteinExistence type="inferred from homology"/>
<dbReference type="EMBL" id="JRKL02002782">
    <property type="protein sequence ID" value="KAF3957594.1"/>
    <property type="molecule type" value="Genomic_DNA"/>
</dbReference>
<dbReference type="GO" id="GO:0030964">
    <property type="term" value="C:NADH dehydrogenase complex"/>
    <property type="evidence" value="ECO:0007669"/>
    <property type="project" value="TreeGrafter"/>
</dbReference>
<evidence type="ECO:0000313" key="9">
    <source>
        <dbReference type="EMBL" id="KAF3957594.1"/>
    </source>
</evidence>
<sequence length="342" mass="36493">MGCRNECLVGPVPLVIGPGIGISTLWGRVVVGSASAERDALYLPDQGKKAYLRTGRSRTRGEIDASEFLVPVLGSNRFFAGSYSLPSVGVTRQAIGRSSSAFQSNSVPSGESLGQVLVHSFRHSMDRIQYERPLLGDKVSRWGGQVLAPAVQDGEPQLSGSTSIVPGGREAIPSCTPGSGWHEHELDILTSDPNEQHESSISGKDDVPMILSVLSSPALVSGLMVVRAKNPVHSVLFPIPVFRDTSGIWGILLNRRNIPIMSMPIESMLLAVNSNFLVFSVSSDDMMGQSFASLVSTVAAAESAIGLAIFVITFRVRGTIAVESINSIQGSGPFSLDERIRF</sequence>
<evidence type="ECO:0008006" key="11">
    <source>
        <dbReference type="Google" id="ProtNLM"/>
    </source>
</evidence>
<dbReference type="AlphaFoldDB" id="A0A8J4R269"/>
<keyword evidence="7" id="KW-0520">NAD</keyword>
<keyword evidence="3" id="KW-0813">Transport</keyword>
<dbReference type="OrthoDB" id="2686308at2759"/>